<accession>A0A7W3NG56</accession>
<dbReference type="Proteomes" id="UP000543174">
    <property type="component" value="Unassembled WGS sequence"/>
</dbReference>
<dbReference type="Gene3D" id="4.10.810.10">
    <property type="entry name" value="Virus Scaffolding Protein, Chain A"/>
    <property type="match status" value="1"/>
</dbReference>
<gene>
    <name evidence="2" type="ORF">HNP21_005539</name>
</gene>
<feature type="domain" description="IDEAL" evidence="1">
    <location>
        <begin position="87"/>
        <end position="114"/>
    </location>
</feature>
<dbReference type="RefSeq" id="WP_182528054.1">
    <property type="nucleotide sequence ID" value="NZ_JACJHT010000012.1"/>
</dbReference>
<evidence type="ECO:0000313" key="3">
    <source>
        <dbReference type="Proteomes" id="UP000543174"/>
    </source>
</evidence>
<proteinExistence type="predicted"/>
<dbReference type="InterPro" id="IPR014957">
    <property type="entry name" value="IDEAL_dom"/>
</dbReference>
<name>A0A7W3NG56_PRIAR</name>
<dbReference type="EMBL" id="JACJHT010000012">
    <property type="protein sequence ID" value="MBA9042404.1"/>
    <property type="molecule type" value="Genomic_DNA"/>
</dbReference>
<organism evidence="2 3">
    <name type="scientific">Priestia aryabhattai</name>
    <name type="common">Bacillus aryabhattai</name>
    <dbReference type="NCBI Taxonomy" id="412384"/>
    <lineage>
        <taxon>Bacteria</taxon>
        <taxon>Bacillati</taxon>
        <taxon>Bacillota</taxon>
        <taxon>Bacilli</taxon>
        <taxon>Bacillales</taxon>
        <taxon>Bacillaceae</taxon>
        <taxon>Priestia</taxon>
    </lineage>
</organism>
<reference evidence="2" key="1">
    <citation type="submission" date="2020-08" db="EMBL/GenBank/DDBJ databases">
        <title>Functional genomics of gut bacteria from endangered species of beetles.</title>
        <authorList>
            <person name="Carlos-Shanley C."/>
        </authorList>
    </citation>
    <scope>NUCLEOTIDE SEQUENCE [LARGE SCALE GENOMIC DNA]</scope>
    <source>
        <strain evidence="2">S00060</strain>
    </source>
</reference>
<keyword evidence="3" id="KW-1185">Reference proteome</keyword>
<comment type="caution">
    <text evidence="2">The sequence shown here is derived from an EMBL/GenBank/DDBJ whole genome shotgun (WGS) entry which is preliminary data.</text>
</comment>
<evidence type="ECO:0000259" key="1">
    <source>
        <dbReference type="Pfam" id="PF08858"/>
    </source>
</evidence>
<dbReference type="Pfam" id="PF08858">
    <property type="entry name" value="IDEAL"/>
    <property type="match status" value="1"/>
</dbReference>
<evidence type="ECO:0000313" key="2">
    <source>
        <dbReference type="EMBL" id="MBA9042404.1"/>
    </source>
</evidence>
<sequence length="132" mass="15696">MDTHFIIMKPFCHEVGCCCPEQQHQHMINFRQGDIWTITNNRKYVDGLGWYCLIDINNEFQFFIYVDDIQELHAKGSICSIWDLDLKINYLNFKINKALDTYDREAFLSLSNELRHTQQAKSKMNYAHVQDV</sequence>
<dbReference type="InterPro" id="IPR027393">
    <property type="entry name" value="Virus_scaffolding_prot_C"/>
</dbReference>
<dbReference type="AlphaFoldDB" id="A0A7W3NG56"/>
<protein>
    <recommendedName>
        <fullName evidence="1">IDEAL domain-containing protein</fullName>
    </recommendedName>
</protein>